<dbReference type="KEGG" id="pmrn:116940437"/>
<feature type="region of interest" description="Disordered" evidence="3">
    <location>
        <begin position="922"/>
        <end position="987"/>
    </location>
</feature>
<dbReference type="Proteomes" id="UP001318040">
    <property type="component" value="Chromosome 9"/>
</dbReference>
<dbReference type="InterPro" id="IPR032675">
    <property type="entry name" value="LRR_dom_sf"/>
</dbReference>
<evidence type="ECO:0000313" key="5">
    <source>
        <dbReference type="RefSeq" id="XP_032806155.1"/>
    </source>
</evidence>
<accession>A0AAJ7SV67</accession>
<evidence type="ECO:0000313" key="4">
    <source>
        <dbReference type="Proteomes" id="UP001318040"/>
    </source>
</evidence>
<dbReference type="RefSeq" id="XP_032806156.1">
    <property type="nucleotide sequence ID" value="XM_032950265.1"/>
</dbReference>
<feature type="compositionally biased region" description="Polar residues" evidence="3">
    <location>
        <begin position="1301"/>
        <end position="1317"/>
    </location>
</feature>
<dbReference type="PROSITE" id="PS51450">
    <property type="entry name" value="LRR"/>
    <property type="match status" value="3"/>
</dbReference>
<evidence type="ECO:0000313" key="6">
    <source>
        <dbReference type="RefSeq" id="XP_032806156.1"/>
    </source>
</evidence>
<protein>
    <submittedName>
        <fullName evidence="5 6">Malignant fibrous histiocytoma-amplified sequence 1</fullName>
    </submittedName>
</protein>
<feature type="compositionally biased region" description="Low complexity" evidence="3">
    <location>
        <begin position="1257"/>
        <end position="1282"/>
    </location>
</feature>
<dbReference type="Gene3D" id="3.40.50.300">
    <property type="entry name" value="P-loop containing nucleotide triphosphate hydrolases"/>
    <property type="match status" value="1"/>
</dbReference>
<evidence type="ECO:0000256" key="1">
    <source>
        <dbReference type="ARBA" id="ARBA00022614"/>
    </source>
</evidence>
<gene>
    <name evidence="5 6" type="primary">MFHAS1</name>
</gene>
<feature type="compositionally biased region" description="Low complexity" evidence="3">
    <location>
        <begin position="1118"/>
        <end position="1154"/>
    </location>
</feature>
<dbReference type="GO" id="GO:0005737">
    <property type="term" value="C:cytoplasm"/>
    <property type="evidence" value="ECO:0007669"/>
    <property type="project" value="TreeGrafter"/>
</dbReference>
<proteinExistence type="predicted"/>
<dbReference type="RefSeq" id="XP_032806155.1">
    <property type="nucleotide sequence ID" value="XM_032950264.1"/>
</dbReference>
<dbReference type="SMART" id="SM00369">
    <property type="entry name" value="LRR_TYP"/>
    <property type="match status" value="13"/>
</dbReference>
<dbReference type="SMART" id="SM00365">
    <property type="entry name" value="LRR_SD22"/>
    <property type="match status" value="4"/>
</dbReference>
<dbReference type="FunFam" id="3.80.10.10:FF:001164">
    <property type="entry name" value="GH01279p"/>
    <property type="match status" value="1"/>
</dbReference>
<dbReference type="PANTHER" id="PTHR48051:SF48">
    <property type="entry name" value="MULTIFUNCTIONAL ROCO FAMILY SIGNALING REGULATOR 1"/>
    <property type="match status" value="1"/>
</dbReference>
<dbReference type="InterPro" id="IPR027417">
    <property type="entry name" value="P-loop_NTPase"/>
</dbReference>
<sequence length="1375" mass="146189">MKSAKVWRDAAVRSRKLGPELRRVALGVNGSGRLSLPSVLQLQQEVVDVLDLGNNALEELPDALAQLLAQLQVLVLRRNRLSALPACVLALDQLRELDLSHNRLAALPADLRALRSLQKLCAAHNRLRSLPDSIGELSSLAELDVSFNELETLPRRLGALRRLRALDVDHNRLAAFPEQLLALAELEELDLSGNRIERLPEEGFRGLGSLAVLWLSNAHLSAALPDAFCELHHLENLMMDGNELDALPAAFGRLRRLKILNLSSNRFAEFPAAVTELSSLEELYFSRNLLPAVPESVSLLRKLTVLWLDNNRLRYLPDGLVELGQLEELVLQGNQIAILPDNFGRLANVRVWKIKDNPLIQPPYEVCLKGVPHIAAYQKELSSQRPAARPRLKLVLLGAEGSGKTTLKSCLTESPGDGGDGGEGITASHWETPSDAGTTFVVYDLSGAPHYELMHQFFLSPGALYLLVVDLESYVPAAFDGAVGYFLRLLGGKLPGCVVCLAGTHSDGCSARDLEERCLDIHLRIALQELGDCALLRTCKGAADEAAAAARGERLPDPPAPEFHGVSEMNLGVRSARLGFLLNHRLQILSPVLPVNCRSTQPGGGGPGGVARLRRRLLSVAASADIFPDLHRALPASWPRLEQLLGRADPGPGAPAGPRGDAAVRAALGAGLSEERLRGALAHLHACGRLLHLDGREEEGESGDGGGGGGGGVLLRGPARLLEALNALCERRPAALLRNLRRAARRADADVRPAQLRHCLRGFLLHGLLPLPALRWLLQPQHQQQHEQQQQQEDPDLTLQLLERLGLCYRVRPGRGAGGAALGSPAGSAGPAGSAAGTWYRFPWNVRAEAPPAEAWLNSAGLLEQAFVVEQLTIEFRFPLFCPPGLFSRYSARVNPHVVERSDGRHCVCAYRGKVPVTLSVRRRRRGPSWGSDVREGDSSPSKQQQQQHEDEEEEEDEKDSEQPGGEGDCSVAGDVGDGASARSGGPATVCIASHATLANVWTAWQAVLPLVEELSALLQEWPGVHYTLHVLCAKCLRRGCPDPHAFPGELLSQPRPEGVTELVCPRGGTGSERVHVSLVYPPSPISLKPCPPAPCSLPLPPSPSPGPSPSPSPTAPGGPHTLPAATATTSPGSSLSLSLTSVSSPSSLESRPASKPPSPSPSPSPSPATRAGTPADRHAGSPPNPPNLESLSSTETLHARLYPSAVMTTPKPGATCCPQDGQPGGAARARPHPPSKPSIVTHIGTHPVRRPHAADGRPAAGTAAAAAHARAAGLASAPGMASRPRLVAPHRRQHGAGVVSRTTRPQGRASHSSAPHSPTEPLPPACAQPRSLSWPTVHGAAAAVTSATSTLAPNPTATSRPHLRNGARPGPPAK</sequence>
<dbReference type="SUPFAM" id="SSF52058">
    <property type="entry name" value="L domain-like"/>
    <property type="match status" value="1"/>
</dbReference>
<feature type="compositionally biased region" description="Low complexity" evidence="3">
    <location>
        <begin position="1341"/>
        <end position="1353"/>
    </location>
</feature>
<feature type="compositionally biased region" description="Low complexity" evidence="3">
    <location>
        <begin position="1219"/>
        <end position="1229"/>
    </location>
</feature>
<reference evidence="5 6" key="1">
    <citation type="submission" date="2025-04" db="UniProtKB">
        <authorList>
            <consortium name="RefSeq"/>
        </authorList>
    </citation>
    <scope>IDENTIFICATION</scope>
    <source>
        <tissue evidence="5 6">Sperm</tissue>
    </source>
</reference>
<dbReference type="GO" id="GO:0009966">
    <property type="term" value="P:regulation of signal transduction"/>
    <property type="evidence" value="ECO:0007669"/>
    <property type="project" value="UniProtKB-ARBA"/>
</dbReference>
<evidence type="ECO:0000256" key="3">
    <source>
        <dbReference type="SAM" id="MobiDB-lite"/>
    </source>
</evidence>
<keyword evidence="2" id="KW-0677">Repeat</keyword>
<feature type="compositionally biased region" description="Pro residues" evidence="3">
    <location>
        <begin position="1098"/>
        <end position="1117"/>
    </location>
</feature>
<keyword evidence="1" id="KW-0433">Leucine-rich repeat</keyword>
<organism evidence="4 5">
    <name type="scientific">Petromyzon marinus</name>
    <name type="common">Sea lamprey</name>
    <dbReference type="NCBI Taxonomy" id="7757"/>
    <lineage>
        <taxon>Eukaryota</taxon>
        <taxon>Metazoa</taxon>
        <taxon>Chordata</taxon>
        <taxon>Craniata</taxon>
        <taxon>Vertebrata</taxon>
        <taxon>Cyclostomata</taxon>
        <taxon>Hyperoartia</taxon>
        <taxon>Petromyzontiformes</taxon>
        <taxon>Petromyzontidae</taxon>
        <taxon>Petromyzon</taxon>
    </lineage>
</organism>
<name>A0AAJ7SV67_PETMA</name>
<feature type="region of interest" description="Disordered" evidence="3">
    <location>
        <begin position="1098"/>
        <end position="1375"/>
    </location>
</feature>
<dbReference type="InterPro" id="IPR003591">
    <property type="entry name" value="Leu-rich_rpt_typical-subtyp"/>
</dbReference>
<dbReference type="Gene3D" id="3.80.10.10">
    <property type="entry name" value="Ribonuclease Inhibitor"/>
    <property type="match status" value="2"/>
</dbReference>
<dbReference type="CTD" id="9258"/>
<feature type="compositionally biased region" description="Pro residues" evidence="3">
    <location>
        <begin position="1155"/>
        <end position="1167"/>
    </location>
</feature>
<dbReference type="InterPro" id="IPR050216">
    <property type="entry name" value="LRR_domain-containing"/>
</dbReference>
<keyword evidence="4" id="KW-1185">Reference proteome</keyword>
<dbReference type="SMART" id="SM00364">
    <property type="entry name" value="LRR_BAC"/>
    <property type="match status" value="11"/>
</dbReference>
<dbReference type="SUPFAM" id="SSF52540">
    <property type="entry name" value="P-loop containing nucleoside triphosphate hydrolases"/>
    <property type="match status" value="1"/>
</dbReference>
<dbReference type="PRINTS" id="PR00019">
    <property type="entry name" value="LEURICHRPT"/>
</dbReference>
<dbReference type="Pfam" id="PF13855">
    <property type="entry name" value="LRR_8"/>
    <property type="match status" value="3"/>
</dbReference>
<dbReference type="PANTHER" id="PTHR48051">
    <property type="match status" value="1"/>
</dbReference>
<feature type="compositionally biased region" description="Acidic residues" evidence="3">
    <location>
        <begin position="950"/>
        <end position="960"/>
    </location>
</feature>
<dbReference type="InterPro" id="IPR001611">
    <property type="entry name" value="Leu-rich_rpt"/>
</dbReference>
<evidence type="ECO:0000256" key="2">
    <source>
        <dbReference type="ARBA" id="ARBA00022737"/>
    </source>
</evidence>